<dbReference type="Gene3D" id="3.30.1490.110">
    <property type="match status" value="1"/>
</dbReference>
<dbReference type="InterPro" id="IPR043129">
    <property type="entry name" value="ATPase_NBD"/>
</dbReference>
<proteinExistence type="inferred from homology"/>
<evidence type="ECO:0000256" key="4">
    <source>
        <dbReference type="ARBA" id="ARBA00023306"/>
    </source>
</evidence>
<keyword evidence="3 5" id="KW-0472">Membrane</keyword>
<comment type="caution">
    <text evidence="8">The sequence shown here is derived from an EMBL/GenBank/DDBJ whole genome shotgun (WGS) entry which is preliminary data.</text>
</comment>
<dbReference type="PIRSF" id="PIRSF003101">
    <property type="entry name" value="FtsA"/>
    <property type="match status" value="1"/>
</dbReference>
<dbReference type="Pfam" id="PF14450">
    <property type="entry name" value="FtsA"/>
    <property type="match status" value="1"/>
</dbReference>
<dbReference type="InterPro" id="IPR050696">
    <property type="entry name" value="FtsA/MreB"/>
</dbReference>
<dbReference type="GO" id="GO:0009898">
    <property type="term" value="C:cytoplasmic side of plasma membrane"/>
    <property type="evidence" value="ECO:0007669"/>
    <property type="project" value="UniProtKB-UniRule"/>
</dbReference>
<comment type="subcellular location">
    <subcellularLocation>
        <location evidence="5">Cell membrane</location>
        <topology evidence="5">Peripheral membrane protein</topology>
        <orientation evidence="5">Cytoplasmic side</orientation>
    </subcellularLocation>
    <text evidence="5">Localizes to the Z ring in an FtsZ-dependent manner. Targeted to the membrane through a conserved C-terminal amphipathic helix.</text>
</comment>
<dbReference type="NCBIfam" id="TIGR01174">
    <property type="entry name" value="ftsA"/>
    <property type="match status" value="1"/>
</dbReference>
<evidence type="ECO:0000256" key="6">
    <source>
        <dbReference type="PIRNR" id="PIRNR003101"/>
    </source>
</evidence>
<dbReference type="AlphaFoldDB" id="A0A2M6WTU6"/>
<keyword evidence="1 5" id="KW-1003">Cell membrane</keyword>
<keyword evidence="2 5" id="KW-0132">Cell division</keyword>
<gene>
    <name evidence="5 8" type="primary">ftsA</name>
    <name evidence="8" type="ORF">COT94_01575</name>
</gene>
<feature type="domain" description="SHS2" evidence="7">
    <location>
        <begin position="6"/>
        <end position="197"/>
    </location>
</feature>
<dbReference type="Pfam" id="PF02491">
    <property type="entry name" value="SHS2_FTSA"/>
    <property type="match status" value="1"/>
</dbReference>
<organism evidence="8 9">
    <name type="scientific">Candidatus Falkowbacteria bacterium CG10_big_fil_rev_8_21_14_0_10_37_14</name>
    <dbReference type="NCBI Taxonomy" id="1974561"/>
    <lineage>
        <taxon>Bacteria</taxon>
        <taxon>Candidatus Falkowiibacteriota</taxon>
    </lineage>
</organism>
<dbReference type="Proteomes" id="UP000228533">
    <property type="component" value="Unassembled WGS sequence"/>
</dbReference>
<dbReference type="EMBL" id="PFAM01000010">
    <property type="protein sequence ID" value="PIT96214.1"/>
    <property type="molecule type" value="Genomic_DNA"/>
</dbReference>
<evidence type="ECO:0000256" key="5">
    <source>
        <dbReference type="HAMAP-Rule" id="MF_02033"/>
    </source>
</evidence>
<dbReference type="SUPFAM" id="SSF53067">
    <property type="entry name" value="Actin-like ATPase domain"/>
    <property type="match status" value="2"/>
</dbReference>
<evidence type="ECO:0000313" key="9">
    <source>
        <dbReference type="Proteomes" id="UP000228533"/>
    </source>
</evidence>
<dbReference type="Gene3D" id="3.30.420.40">
    <property type="match status" value="2"/>
</dbReference>
<reference evidence="9" key="1">
    <citation type="submission" date="2017-09" db="EMBL/GenBank/DDBJ databases">
        <title>Depth-based differentiation of microbial function through sediment-hosted aquifers and enrichment of novel symbionts in the deep terrestrial subsurface.</title>
        <authorList>
            <person name="Probst A.J."/>
            <person name="Ladd B."/>
            <person name="Jarett J.K."/>
            <person name="Geller-Mcgrath D.E."/>
            <person name="Sieber C.M.K."/>
            <person name="Emerson J.B."/>
            <person name="Anantharaman K."/>
            <person name="Thomas B.C."/>
            <person name="Malmstrom R."/>
            <person name="Stieglmeier M."/>
            <person name="Klingl A."/>
            <person name="Woyke T."/>
            <person name="Ryan C.M."/>
            <person name="Banfield J.F."/>
        </authorList>
    </citation>
    <scope>NUCLEOTIDE SEQUENCE [LARGE SCALE GENOMIC DNA]</scope>
</reference>
<dbReference type="HAMAP" id="MF_02033">
    <property type="entry name" value="FtsA"/>
    <property type="match status" value="1"/>
</dbReference>
<dbReference type="CDD" id="cd24048">
    <property type="entry name" value="ASKHA_NBD_FtsA"/>
    <property type="match status" value="1"/>
</dbReference>
<evidence type="ECO:0000313" key="8">
    <source>
        <dbReference type="EMBL" id="PIT96214.1"/>
    </source>
</evidence>
<dbReference type="InterPro" id="IPR020823">
    <property type="entry name" value="Cell_div_FtsA"/>
</dbReference>
<dbReference type="SMART" id="SM00842">
    <property type="entry name" value="FtsA"/>
    <property type="match status" value="1"/>
</dbReference>
<dbReference type="PANTHER" id="PTHR32432">
    <property type="entry name" value="CELL DIVISION PROTEIN FTSA-RELATED"/>
    <property type="match status" value="1"/>
</dbReference>
<comment type="subunit">
    <text evidence="5">Self-interacts. Interacts with FtsZ.</text>
</comment>
<protein>
    <recommendedName>
        <fullName evidence="5 6">Cell division protein FtsA</fullName>
    </recommendedName>
</protein>
<evidence type="ECO:0000256" key="3">
    <source>
        <dbReference type="ARBA" id="ARBA00023136"/>
    </source>
</evidence>
<dbReference type="GO" id="GO:0032153">
    <property type="term" value="C:cell division site"/>
    <property type="evidence" value="ECO:0007669"/>
    <property type="project" value="UniProtKB-UniRule"/>
</dbReference>
<keyword evidence="4 5" id="KW-0131">Cell cycle</keyword>
<evidence type="ECO:0000256" key="2">
    <source>
        <dbReference type="ARBA" id="ARBA00022618"/>
    </source>
</evidence>
<sequence length="415" mass="44225">MKHKLIAGLDIGSTAVRLVLGQLIATENGEKLQVVGAVSGPANGVSKGVITSIEDATSSISACLEKAERLLGVSVSEVYIGINGPNLKCERSKGVVGVSRSDSEINNEDVVRVNQAAEALTVPQHYSILHVVPLMYKVDNQEFIKNPIGMTGIRLEAEVLIVQSLSSQIKNLTRSIERAGLAINDLVFSPLAAATVVVDSTQKELGVAVVNLGSSTTSVAVFEEGEVLHTAVLPIGSAHITNDIAIGLRCSLVLAEKIKVRYGSAKAENFNKKDEIDISDLLAEENLNEDNSAISRHYVAEIIQARVEEILEKVDAELKKIQRSGMLPAGVVLIGGGAKLGDLVEIAKKCLRLPVSLGGNRQVPTVNDKVNDLEYLTALGLVAWGEQQQRMVGPGTFLPGNIGGWLKKIVGWIKP</sequence>
<name>A0A2M6WTU6_9BACT</name>
<comment type="function">
    <text evidence="5 6">Cell division protein that is involved in the assembly of the Z ring. May serve as a membrane anchor for the Z ring.</text>
</comment>
<dbReference type="GO" id="GO:0043093">
    <property type="term" value="P:FtsZ-dependent cytokinesis"/>
    <property type="evidence" value="ECO:0007669"/>
    <property type="project" value="UniProtKB-UniRule"/>
</dbReference>
<evidence type="ECO:0000259" key="7">
    <source>
        <dbReference type="SMART" id="SM00842"/>
    </source>
</evidence>
<dbReference type="InterPro" id="IPR003494">
    <property type="entry name" value="SHS2_FtsA"/>
</dbReference>
<accession>A0A2M6WTU6</accession>
<dbReference type="PANTHER" id="PTHR32432:SF4">
    <property type="entry name" value="CELL DIVISION PROTEIN FTSA"/>
    <property type="match status" value="1"/>
</dbReference>
<evidence type="ECO:0000256" key="1">
    <source>
        <dbReference type="ARBA" id="ARBA00022475"/>
    </source>
</evidence>
<comment type="similarity">
    <text evidence="5 6">Belongs to the FtsA/MreB family.</text>
</comment>